<evidence type="ECO:0000313" key="2">
    <source>
        <dbReference type="Proteomes" id="UP000578449"/>
    </source>
</evidence>
<comment type="caution">
    <text evidence="1">The sequence shown here is derived from an EMBL/GenBank/DDBJ whole genome shotgun (WGS) entry which is preliminary data.</text>
</comment>
<proteinExistence type="predicted"/>
<gene>
    <name evidence="1" type="ORF">HNP84_002493</name>
</gene>
<keyword evidence="2" id="KW-1185">Reference proteome</keyword>
<reference evidence="1 2" key="1">
    <citation type="submission" date="2020-08" db="EMBL/GenBank/DDBJ databases">
        <title>Genomic Encyclopedia of Type Strains, Phase IV (KMG-IV): sequencing the most valuable type-strain genomes for metagenomic binning, comparative biology and taxonomic classification.</title>
        <authorList>
            <person name="Goeker M."/>
        </authorList>
    </citation>
    <scope>NUCLEOTIDE SEQUENCE [LARGE SCALE GENOMIC DNA]</scope>
    <source>
        <strain evidence="1 2">DSM 45615</strain>
    </source>
</reference>
<organism evidence="1 2">
    <name type="scientific">Thermocatellispora tengchongensis</name>
    <dbReference type="NCBI Taxonomy" id="1073253"/>
    <lineage>
        <taxon>Bacteria</taxon>
        <taxon>Bacillati</taxon>
        <taxon>Actinomycetota</taxon>
        <taxon>Actinomycetes</taxon>
        <taxon>Streptosporangiales</taxon>
        <taxon>Streptosporangiaceae</taxon>
        <taxon>Thermocatellispora</taxon>
    </lineage>
</organism>
<dbReference type="EMBL" id="JACHGN010000005">
    <property type="protein sequence ID" value="MBB5132772.1"/>
    <property type="molecule type" value="Genomic_DNA"/>
</dbReference>
<accession>A0A840P055</accession>
<sequence>MTTRTHTELLAAVEGICNAGGTTSQMLATIARMLTDPATPEQYEDILYAVTRTAAHHFAYEKDTGPTHYADDATYDDLTPEGQMVVIRRVISDFGVRLQPATTPTALARKTTDGKTVCANTGH</sequence>
<name>A0A840P055_9ACTN</name>
<evidence type="ECO:0000313" key="1">
    <source>
        <dbReference type="EMBL" id="MBB5132772.1"/>
    </source>
</evidence>
<dbReference type="AlphaFoldDB" id="A0A840P055"/>
<dbReference type="RefSeq" id="WP_185049788.1">
    <property type="nucleotide sequence ID" value="NZ_JACHGN010000005.1"/>
</dbReference>
<dbReference type="Proteomes" id="UP000578449">
    <property type="component" value="Unassembled WGS sequence"/>
</dbReference>
<protein>
    <submittedName>
        <fullName evidence="1">Uncharacterized protein</fullName>
    </submittedName>
</protein>